<dbReference type="GeneID" id="70185348"/>
<protein>
    <submittedName>
        <fullName evidence="2">Uncharacterized protein</fullName>
    </submittedName>
</protein>
<gene>
    <name evidence="2" type="ORF">B0I36DRAFT_338721</name>
</gene>
<dbReference type="RefSeq" id="XP_046005396.1">
    <property type="nucleotide sequence ID" value="XM_046155802.1"/>
</dbReference>
<proteinExistence type="predicted"/>
<comment type="caution">
    <text evidence="2">The sequence shown here is derived from an EMBL/GenBank/DDBJ whole genome shotgun (WGS) entry which is preliminary data.</text>
</comment>
<reference evidence="2" key="1">
    <citation type="journal article" date="2021" name="Nat. Commun.">
        <title>Genetic determinants of endophytism in the Arabidopsis root mycobiome.</title>
        <authorList>
            <person name="Mesny F."/>
            <person name="Miyauchi S."/>
            <person name="Thiergart T."/>
            <person name="Pickel B."/>
            <person name="Atanasova L."/>
            <person name="Karlsson M."/>
            <person name="Huettel B."/>
            <person name="Barry K.W."/>
            <person name="Haridas S."/>
            <person name="Chen C."/>
            <person name="Bauer D."/>
            <person name="Andreopoulos W."/>
            <person name="Pangilinan J."/>
            <person name="LaButti K."/>
            <person name="Riley R."/>
            <person name="Lipzen A."/>
            <person name="Clum A."/>
            <person name="Drula E."/>
            <person name="Henrissat B."/>
            <person name="Kohler A."/>
            <person name="Grigoriev I.V."/>
            <person name="Martin F.M."/>
            <person name="Hacquard S."/>
        </authorList>
    </citation>
    <scope>NUCLEOTIDE SEQUENCE</scope>
    <source>
        <strain evidence="2">MPI-CAGE-CH-0230</strain>
    </source>
</reference>
<dbReference type="Proteomes" id="UP000756346">
    <property type="component" value="Unassembled WGS sequence"/>
</dbReference>
<feature type="region of interest" description="Disordered" evidence="1">
    <location>
        <begin position="103"/>
        <end position="149"/>
    </location>
</feature>
<evidence type="ECO:0000313" key="3">
    <source>
        <dbReference type="Proteomes" id="UP000756346"/>
    </source>
</evidence>
<evidence type="ECO:0000313" key="2">
    <source>
        <dbReference type="EMBL" id="KAH7014429.1"/>
    </source>
</evidence>
<name>A0A9P9BG87_9PEZI</name>
<dbReference type="AlphaFoldDB" id="A0A9P9BG87"/>
<keyword evidence="3" id="KW-1185">Reference proteome</keyword>
<feature type="compositionally biased region" description="Basic and acidic residues" evidence="1">
    <location>
        <begin position="131"/>
        <end position="140"/>
    </location>
</feature>
<dbReference type="EMBL" id="JAGTJQ010000013">
    <property type="protein sequence ID" value="KAH7014429.1"/>
    <property type="molecule type" value="Genomic_DNA"/>
</dbReference>
<feature type="region of interest" description="Disordered" evidence="1">
    <location>
        <begin position="7"/>
        <end position="39"/>
    </location>
</feature>
<sequence>MLFLVVRSRRKGPGATGSSIEKPSITGPKLIQDNPFDGQDMSYISDGAELGTAGAPLNRYGGGAGQPGTSGWVSEVPGSSGYGRVAKDGAIVRSNEYAYAEPYTNMRPDGNDMVAVNGSQSAELGWSRPPAAEDARRPAAKDVPPPGYF</sequence>
<accession>A0A9P9BG87</accession>
<organism evidence="2 3">
    <name type="scientific">Microdochium trichocladiopsis</name>
    <dbReference type="NCBI Taxonomy" id="1682393"/>
    <lineage>
        <taxon>Eukaryota</taxon>
        <taxon>Fungi</taxon>
        <taxon>Dikarya</taxon>
        <taxon>Ascomycota</taxon>
        <taxon>Pezizomycotina</taxon>
        <taxon>Sordariomycetes</taxon>
        <taxon>Xylariomycetidae</taxon>
        <taxon>Xylariales</taxon>
        <taxon>Microdochiaceae</taxon>
        <taxon>Microdochium</taxon>
    </lineage>
</organism>
<evidence type="ECO:0000256" key="1">
    <source>
        <dbReference type="SAM" id="MobiDB-lite"/>
    </source>
</evidence>